<dbReference type="EMBL" id="LRPH01000001">
    <property type="protein sequence ID" value="KWU68231.1"/>
    <property type="molecule type" value="Genomic_DNA"/>
</dbReference>
<organism evidence="1 2">
    <name type="scientific">Bacillus mycoides</name>
    <dbReference type="NCBI Taxonomy" id="1405"/>
    <lineage>
        <taxon>Bacteria</taxon>
        <taxon>Bacillati</taxon>
        <taxon>Bacillota</taxon>
        <taxon>Bacilli</taxon>
        <taxon>Bacillales</taxon>
        <taxon>Bacillaceae</taxon>
        <taxon>Bacillus</taxon>
        <taxon>Bacillus cereus group</taxon>
    </lineage>
</organism>
<name>A0A120EK99_BACMY</name>
<reference evidence="1 2" key="1">
    <citation type="submission" date="2016-01" db="EMBL/GenBank/DDBJ databases">
        <authorList>
            <person name="McClelland M."/>
            <person name="Jain A."/>
            <person name="Saraogi P."/>
            <person name="Mendelson R."/>
            <person name="Westerman R."/>
            <person name="SanMiguel P."/>
            <person name="Csonka L."/>
        </authorList>
    </citation>
    <scope>NUCLEOTIDE SEQUENCE [LARGE SCALE GENOMIC DNA]</scope>
    <source>
        <strain evidence="1 2">PE8-15</strain>
    </source>
</reference>
<comment type="caution">
    <text evidence="1">The sequence shown here is derived from an EMBL/GenBank/DDBJ whole genome shotgun (WGS) entry which is preliminary data.</text>
</comment>
<gene>
    <name evidence="1" type="ORF">AWW70_00215</name>
</gene>
<accession>A0A120EK99</accession>
<sequence length="64" mass="7614">MHLVHYQVLLPNKFWELAKSKEELKQMIEQYFSVGYPHYDVQRIIKSGQAHIAVCIRRQGLCLK</sequence>
<dbReference type="RefSeq" id="WP_060748925.1">
    <property type="nucleotide sequence ID" value="NZ_LRPH01000001.1"/>
</dbReference>
<protein>
    <submittedName>
        <fullName evidence="1">Uncharacterized protein</fullName>
    </submittedName>
</protein>
<dbReference type="Proteomes" id="UP000065797">
    <property type="component" value="Unassembled WGS sequence"/>
</dbReference>
<dbReference type="AlphaFoldDB" id="A0A120EK99"/>
<evidence type="ECO:0000313" key="1">
    <source>
        <dbReference type="EMBL" id="KWU68231.1"/>
    </source>
</evidence>
<evidence type="ECO:0000313" key="2">
    <source>
        <dbReference type="Proteomes" id="UP000065797"/>
    </source>
</evidence>
<proteinExistence type="predicted"/>